<comment type="caution">
    <text evidence="1">The sequence shown here is derived from an EMBL/GenBank/DDBJ whole genome shotgun (WGS) entry which is preliminary data.</text>
</comment>
<evidence type="ECO:0000313" key="1">
    <source>
        <dbReference type="EMBL" id="KAH7117906.1"/>
    </source>
</evidence>
<proteinExistence type="predicted"/>
<dbReference type="AlphaFoldDB" id="A0A9P9DET8"/>
<reference evidence="1" key="1">
    <citation type="journal article" date="2021" name="Nat. Commun.">
        <title>Genetic determinants of endophytism in the Arabidopsis root mycobiome.</title>
        <authorList>
            <person name="Mesny F."/>
            <person name="Miyauchi S."/>
            <person name="Thiergart T."/>
            <person name="Pickel B."/>
            <person name="Atanasova L."/>
            <person name="Karlsson M."/>
            <person name="Huettel B."/>
            <person name="Barry K.W."/>
            <person name="Haridas S."/>
            <person name="Chen C."/>
            <person name="Bauer D."/>
            <person name="Andreopoulos W."/>
            <person name="Pangilinan J."/>
            <person name="LaButti K."/>
            <person name="Riley R."/>
            <person name="Lipzen A."/>
            <person name="Clum A."/>
            <person name="Drula E."/>
            <person name="Henrissat B."/>
            <person name="Kohler A."/>
            <person name="Grigoriev I.V."/>
            <person name="Martin F.M."/>
            <person name="Hacquard S."/>
        </authorList>
    </citation>
    <scope>NUCLEOTIDE SEQUENCE</scope>
    <source>
        <strain evidence="1">MPI-CAGE-CH-0243</strain>
    </source>
</reference>
<protein>
    <submittedName>
        <fullName evidence="1">Uncharacterized protein</fullName>
    </submittedName>
</protein>
<organism evidence="1 2">
    <name type="scientific">Dendryphion nanum</name>
    <dbReference type="NCBI Taxonomy" id="256645"/>
    <lineage>
        <taxon>Eukaryota</taxon>
        <taxon>Fungi</taxon>
        <taxon>Dikarya</taxon>
        <taxon>Ascomycota</taxon>
        <taxon>Pezizomycotina</taxon>
        <taxon>Dothideomycetes</taxon>
        <taxon>Pleosporomycetidae</taxon>
        <taxon>Pleosporales</taxon>
        <taxon>Torulaceae</taxon>
        <taxon>Dendryphion</taxon>
    </lineage>
</organism>
<gene>
    <name evidence="1" type="ORF">B0J11DRAFT_95034</name>
</gene>
<evidence type="ECO:0000313" key="2">
    <source>
        <dbReference type="Proteomes" id="UP000700596"/>
    </source>
</evidence>
<sequence length="233" mass="25782">MTPSGVSRPLLTGIFAHVNERGVGKITSRCRATTHSQFSRCRIGAVIMEIDGGAGLPTAVVVGFVSWFRFACVTEAQGKAREHVFVTLTGRRMFRVSAALLLCVDGRVLPLRRRTTGPKHTKRDTIIIVVGSFPGGIRKTARRLQGCHAFTACQLHCRPNGDGQTRGQEKSRGHSICLKGKDALDRRATCVTKSSTTGVMCSMYLDRWWLEGYCRIRRSVQRPQNSPHLDRST</sequence>
<accession>A0A9P9DET8</accession>
<dbReference type="EMBL" id="JAGMWT010000013">
    <property type="protein sequence ID" value="KAH7117906.1"/>
    <property type="molecule type" value="Genomic_DNA"/>
</dbReference>
<dbReference type="Proteomes" id="UP000700596">
    <property type="component" value="Unassembled WGS sequence"/>
</dbReference>
<keyword evidence="2" id="KW-1185">Reference proteome</keyword>
<name>A0A9P9DET8_9PLEO</name>